<sequence length="32" mass="3846">MITSLKNNREVFRTKIYRVNLPTNIYGPSKKY</sequence>
<dbReference type="AlphaFoldDB" id="A0A841C9I9"/>
<keyword evidence="2" id="KW-1185">Reference proteome</keyword>
<proteinExistence type="predicted"/>
<name>A0A841C9I9_9LACT</name>
<gene>
    <name evidence="1" type="ORF">HNQ37_000739</name>
</gene>
<evidence type="ECO:0000313" key="2">
    <source>
        <dbReference type="Proteomes" id="UP000562464"/>
    </source>
</evidence>
<evidence type="ECO:0000313" key="1">
    <source>
        <dbReference type="EMBL" id="MBB5887860.1"/>
    </source>
</evidence>
<dbReference type="EMBL" id="JACHHV010000009">
    <property type="protein sequence ID" value="MBB5887860.1"/>
    <property type="molecule type" value="Genomic_DNA"/>
</dbReference>
<protein>
    <submittedName>
        <fullName evidence="1">Uncharacterized protein</fullName>
    </submittedName>
</protein>
<dbReference type="Proteomes" id="UP000562464">
    <property type="component" value="Unassembled WGS sequence"/>
</dbReference>
<reference evidence="1 2" key="1">
    <citation type="submission" date="2020-08" db="EMBL/GenBank/DDBJ databases">
        <title>Genomic Encyclopedia of Type Strains, Phase IV (KMG-IV): sequencing the most valuable type-strain genomes for metagenomic binning, comparative biology and taxonomic classification.</title>
        <authorList>
            <person name="Goeker M."/>
        </authorList>
    </citation>
    <scope>NUCLEOTIDE SEQUENCE [LARGE SCALE GENOMIC DNA]</scope>
    <source>
        <strain evidence="1 2">DSM 14925</strain>
    </source>
</reference>
<organism evidence="1 2">
    <name type="scientific">Lactovum miscens</name>
    <dbReference type="NCBI Taxonomy" id="190387"/>
    <lineage>
        <taxon>Bacteria</taxon>
        <taxon>Bacillati</taxon>
        <taxon>Bacillota</taxon>
        <taxon>Bacilli</taxon>
        <taxon>Lactobacillales</taxon>
        <taxon>Streptococcaceae</taxon>
        <taxon>Lactovum</taxon>
    </lineage>
</organism>
<accession>A0A841C9I9</accession>
<comment type="caution">
    <text evidence="1">The sequence shown here is derived from an EMBL/GenBank/DDBJ whole genome shotgun (WGS) entry which is preliminary data.</text>
</comment>